<accession>A0A9W4MRA4</accession>
<protein>
    <submittedName>
        <fullName evidence="2">Uncharacterized protein</fullName>
    </submittedName>
</protein>
<feature type="compositionally biased region" description="Polar residues" evidence="1">
    <location>
        <begin position="369"/>
        <end position="379"/>
    </location>
</feature>
<feature type="compositionally biased region" description="Polar residues" evidence="1">
    <location>
        <begin position="163"/>
        <end position="182"/>
    </location>
</feature>
<name>A0A9W4MRA4_PENOL</name>
<dbReference type="OrthoDB" id="3439035at2759"/>
<dbReference type="EMBL" id="CAJVOS010000016">
    <property type="protein sequence ID" value="CAG8030413.1"/>
    <property type="molecule type" value="Genomic_DNA"/>
</dbReference>
<feature type="compositionally biased region" description="Basic and acidic residues" evidence="1">
    <location>
        <begin position="192"/>
        <end position="211"/>
    </location>
</feature>
<evidence type="ECO:0000313" key="2">
    <source>
        <dbReference type="EMBL" id="CAG8030413.1"/>
    </source>
</evidence>
<feature type="compositionally biased region" description="Low complexity" evidence="1">
    <location>
        <begin position="319"/>
        <end position="330"/>
    </location>
</feature>
<sequence>MRDQLISPRYLFTSLPSFSNICDPAARGISAMSFDKTRAREGQPPSPFRHASKSEFNNRKLHSPEDGLQSRAIRSRSLAQAYREISRNTMAVATEDLSPVTTPSPQQKRQTYAFPSYQFSPPPYELQNAYDQIQQGEMISDYVRDEESEKQRAARRSASRGRQTSFQPNATDSGRESANGTHFSDVGFGGELGDHRSRRSRDYTKDEERLRRATGQHSPVFSKAQVGRDSSRADNWRRRREAEAEAENNVTEEDGNTGPSGPSPNLPSGWGYRAGHRQEWERKFSPSSMSDQQEQRTRNRSSGSMTSTHEPFSQPAHTSRSPARSAPPARNALGERPDAVNMDHQGTQQGLGIKDTIPGKDSFADGEQIPNSPITIYKNSSFSRPSPSKRDSRDLLRSLSRSESHKADEVKTPEPPKLFELKIYDKTPRVTGAWIDTPMTQRVAEKIELPEDLTKDIVLPRPAQEAKDPGPPAQKPQEDAPKAEVSKPAQPTEAAPVPDTQSSKPFRAPLPRPHLPKSALETVIEDASSGKEVDLGDDTLESLQAIMDGPSEIKVEEEDDEAYEKVVLASLEKANSKEPDAVNFDSLNLKLNSLMKHINDVQKGLDGLEGNVTRSVAVSSHADLPSKARSSTDVHAGAPCKGCGTCTDGRVYAAVRLPRLFERHPRSQRLQPTRLFWFIVIPLCWWVIECLMSDSFSYSDISEPCDGYCLQPDAPAYPWVTVTMLWRWSHLSAICTPILTLLIALSRLVAQLFGFSDGYVDDLPELTDIVGEIRINGTAVAFPWLSAPTPVNVESQAPIKQNPPVQQPTQRPEYAWPPADAYTPQWGSDLPTGDEGMDDDEYI</sequence>
<reference evidence="2" key="1">
    <citation type="submission" date="2021-07" db="EMBL/GenBank/DDBJ databases">
        <authorList>
            <person name="Branca A.L. A."/>
        </authorList>
    </citation>
    <scope>NUCLEOTIDE SEQUENCE</scope>
</reference>
<feature type="region of interest" description="Disordered" evidence="1">
    <location>
        <begin position="144"/>
        <end position="417"/>
    </location>
</feature>
<feature type="region of interest" description="Disordered" evidence="1">
    <location>
        <begin position="37"/>
        <end position="67"/>
    </location>
</feature>
<organism evidence="2 3">
    <name type="scientific">Penicillium olsonii</name>
    <dbReference type="NCBI Taxonomy" id="99116"/>
    <lineage>
        <taxon>Eukaryota</taxon>
        <taxon>Fungi</taxon>
        <taxon>Dikarya</taxon>
        <taxon>Ascomycota</taxon>
        <taxon>Pezizomycotina</taxon>
        <taxon>Eurotiomycetes</taxon>
        <taxon>Eurotiomycetidae</taxon>
        <taxon>Eurotiales</taxon>
        <taxon>Aspergillaceae</taxon>
        <taxon>Penicillium</taxon>
    </lineage>
</organism>
<feature type="compositionally biased region" description="Basic and acidic residues" evidence="1">
    <location>
        <begin position="476"/>
        <end position="485"/>
    </location>
</feature>
<feature type="region of interest" description="Disordered" evidence="1">
    <location>
        <begin position="795"/>
        <end position="843"/>
    </location>
</feature>
<gene>
    <name evidence="2" type="ORF">POLS_LOCUS2688</name>
</gene>
<proteinExistence type="predicted"/>
<feature type="compositionally biased region" description="Polar residues" evidence="1">
    <location>
        <begin position="795"/>
        <end position="810"/>
    </location>
</feature>
<keyword evidence="3" id="KW-1185">Reference proteome</keyword>
<feature type="compositionally biased region" description="Basic and acidic residues" evidence="1">
    <location>
        <begin position="388"/>
        <end position="417"/>
    </location>
</feature>
<feature type="compositionally biased region" description="Polar residues" evidence="1">
    <location>
        <begin position="300"/>
        <end position="318"/>
    </location>
</feature>
<evidence type="ECO:0000313" key="3">
    <source>
        <dbReference type="Proteomes" id="UP001153618"/>
    </source>
</evidence>
<evidence type="ECO:0000256" key="1">
    <source>
        <dbReference type="SAM" id="MobiDB-lite"/>
    </source>
</evidence>
<feature type="region of interest" description="Disordered" evidence="1">
    <location>
        <begin position="454"/>
        <end position="515"/>
    </location>
</feature>
<dbReference type="Proteomes" id="UP001153618">
    <property type="component" value="Unassembled WGS sequence"/>
</dbReference>
<feature type="compositionally biased region" description="Basic and acidic residues" evidence="1">
    <location>
        <begin position="52"/>
        <end position="65"/>
    </location>
</feature>
<comment type="caution">
    <text evidence="2">The sequence shown here is derived from an EMBL/GenBank/DDBJ whole genome shotgun (WGS) entry which is preliminary data.</text>
</comment>
<feature type="compositionally biased region" description="Acidic residues" evidence="1">
    <location>
        <begin position="244"/>
        <end position="255"/>
    </location>
</feature>
<dbReference type="AlphaFoldDB" id="A0A9W4MRA4"/>
<feature type="compositionally biased region" description="Basic and acidic residues" evidence="1">
    <location>
        <begin position="229"/>
        <end position="243"/>
    </location>
</feature>